<feature type="region of interest" description="Disordered" evidence="4">
    <location>
        <begin position="126"/>
        <end position="174"/>
    </location>
</feature>
<dbReference type="InterPro" id="IPR050530">
    <property type="entry name" value="GvpA"/>
</dbReference>
<sequence length="174" mass="18751">MGGPPARAPYGAAPQGSSANLADILERVLDKGIVIAGDIQINLLDIELLTIKLRLLVASVDKAKEMGIDWWEHDPSLSSRARDDAPHRQMSAGHAGGRASGGAEVDAEGQADEIARLRAEVAELRAAAALPEGESTRAEREPDPARKRPRRTEKGAETTRRARRTDGHDTDEEH</sequence>
<dbReference type="EMBL" id="JAGIQL010000243">
    <property type="protein sequence ID" value="MBP0461857.1"/>
    <property type="molecule type" value="Genomic_DNA"/>
</dbReference>
<comment type="similarity">
    <text evidence="3">Belongs to the gas vesicle GvpA family.</text>
</comment>
<protein>
    <submittedName>
        <fullName evidence="5">Gas vesicle protein</fullName>
    </submittedName>
</protein>
<evidence type="ECO:0000313" key="5">
    <source>
        <dbReference type="EMBL" id="MBP0461857.1"/>
    </source>
</evidence>
<feature type="compositionally biased region" description="Basic and acidic residues" evidence="4">
    <location>
        <begin position="134"/>
        <end position="168"/>
    </location>
</feature>
<feature type="compositionally biased region" description="Basic and acidic residues" evidence="4">
    <location>
        <begin position="73"/>
        <end position="87"/>
    </location>
</feature>
<dbReference type="PROSITE" id="PS00234">
    <property type="entry name" value="GAS_VESICLE_A_1"/>
    <property type="match status" value="1"/>
</dbReference>
<accession>A0A940RY28</accession>
<comment type="caution">
    <text evidence="5">The sequence shown here is derived from an EMBL/GenBank/DDBJ whole genome shotgun (WGS) entry which is preliminary data.</text>
</comment>
<gene>
    <name evidence="5" type="ORF">JFN87_31030</name>
</gene>
<dbReference type="PANTHER" id="PTHR35344">
    <property type="entry name" value="GAS VESICLE STRUCTURAL PROTEIN 2-RELATED"/>
    <property type="match status" value="1"/>
</dbReference>
<dbReference type="InterPro" id="IPR018493">
    <property type="entry name" value="GvpA-like_CS"/>
</dbReference>
<dbReference type="GO" id="GO:0031411">
    <property type="term" value="C:gas vesicle"/>
    <property type="evidence" value="ECO:0007669"/>
    <property type="project" value="UniProtKB-SubCell"/>
</dbReference>
<comment type="subcellular location">
    <subcellularLocation>
        <location evidence="2">Gas vesicle</location>
    </subcellularLocation>
</comment>
<dbReference type="Proteomes" id="UP000670475">
    <property type="component" value="Unassembled WGS sequence"/>
</dbReference>
<dbReference type="Pfam" id="PF00741">
    <property type="entry name" value="Gas_vesicle"/>
    <property type="match status" value="1"/>
</dbReference>
<dbReference type="RefSeq" id="WP_209345534.1">
    <property type="nucleotide sequence ID" value="NZ_JAGIQL010000243.1"/>
</dbReference>
<keyword evidence="6" id="KW-1185">Reference proteome</keyword>
<dbReference type="InterPro" id="IPR000638">
    <property type="entry name" value="Gas-vesicle_GvpA-like"/>
</dbReference>
<evidence type="ECO:0000256" key="2">
    <source>
        <dbReference type="ARBA" id="ARBA00035108"/>
    </source>
</evidence>
<feature type="region of interest" description="Disordered" evidence="4">
    <location>
        <begin position="73"/>
        <end position="111"/>
    </location>
</feature>
<evidence type="ECO:0000256" key="1">
    <source>
        <dbReference type="ARBA" id="ARBA00022987"/>
    </source>
</evidence>
<reference evidence="5" key="1">
    <citation type="submission" date="2021-03" db="EMBL/GenBank/DDBJ databases">
        <title>Whole genome sequence of Streptomyces bomunensis MMS17-BM035.</title>
        <authorList>
            <person name="Lee J.H."/>
        </authorList>
    </citation>
    <scope>NUCLEOTIDE SEQUENCE</scope>
    <source>
        <strain evidence="5">MMS17-BM035</strain>
    </source>
</reference>
<evidence type="ECO:0000256" key="4">
    <source>
        <dbReference type="SAM" id="MobiDB-lite"/>
    </source>
</evidence>
<keyword evidence="1" id="KW-0304">Gas vesicle</keyword>
<name>A0A940RY28_9ACTN</name>
<dbReference type="GO" id="GO:0012506">
    <property type="term" value="C:vesicle membrane"/>
    <property type="evidence" value="ECO:0007669"/>
    <property type="project" value="InterPro"/>
</dbReference>
<evidence type="ECO:0000256" key="3">
    <source>
        <dbReference type="ARBA" id="ARBA00035646"/>
    </source>
</evidence>
<proteinExistence type="inferred from homology"/>
<dbReference type="GO" id="GO:0005198">
    <property type="term" value="F:structural molecule activity"/>
    <property type="evidence" value="ECO:0007669"/>
    <property type="project" value="InterPro"/>
</dbReference>
<dbReference type="PANTHER" id="PTHR35344:SF4">
    <property type="entry name" value="GAS VESICLE PROTEIN A1"/>
    <property type="match status" value="1"/>
</dbReference>
<evidence type="ECO:0000313" key="6">
    <source>
        <dbReference type="Proteomes" id="UP000670475"/>
    </source>
</evidence>
<dbReference type="AlphaFoldDB" id="A0A940RY28"/>
<organism evidence="5 6">
    <name type="scientific">Streptomyces montanisoli</name>
    <dbReference type="NCBI Taxonomy" id="2798581"/>
    <lineage>
        <taxon>Bacteria</taxon>
        <taxon>Bacillati</taxon>
        <taxon>Actinomycetota</taxon>
        <taxon>Actinomycetes</taxon>
        <taxon>Kitasatosporales</taxon>
        <taxon>Streptomycetaceae</taxon>
        <taxon>Streptomyces</taxon>
    </lineage>
</organism>